<sequence>MRQSRGFTLIELVVTVAIIAIIATWAVPAWQGLVQRSQVESDVRALTHALGMARSTATTRGVDVSVCPYAPSVATPNPTTCDDDWANGWVVYVGNASSFTLDDRLWIHQDSNAVAQSGGASRITYNDRGTLTSGNSTLVFCAASDATSVVVAPSGRVRLESGGDCS</sequence>
<comment type="caution">
    <text evidence="13">The sequence shown here is derived from an EMBL/GenBank/DDBJ whole genome shotgun (WGS) entry which is preliminary data.</text>
</comment>
<evidence type="ECO:0000256" key="7">
    <source>
        <dbReference type="ARBA" id="ARBA00022989"/>
    </source>
</evidence>
<dbReference type="InterPro" id="IPR012902">
    <property type="entry name" value="N_methyl_site"/>
</dbReference>
<dbReference type="AlphaFoldDB" id="A0AAP4TZG9"/>
<keyword evidence="7 11" id="KW-1133">Transmembrane helix</keyword>
<reference evidence="13" key="1">
    <citation type="submission" date="2023-07" db="EMBL/GenBank/DDBJ databases">
        <title>Genome content predicts the carbon catabolic preferences of heterotrophic bacteria.</title>
        <authorList>
            <person name="Gralka M."/>
        </authorList>
    </citation>
    <scope>NUCLEOTIDE SEQUENCE</scope>
    <source>
        <strain evidence="13">C2R13</strain>
    </source>
</reference>
<evidence type="ECO:0000313" key="14">
    <source>
        <dbReference type="Proteomes" id="UP001170481"/>
    </source>
</evidence>
<dbReference type="Pfam" id="PF12019">
    <property type="entry name" value="GspH"/>
    <property type="match status" value="1"/>
</dbReference>
<evidence type="ECO:0000256" key="8">
    <source>
        <dbReference type="ARBA" id="ARBA00023136"/>
    </source>
</evidence>
<dbReference type="InterPro" id="IPR045584">
    <property type="entry name" value="Pilin-like"/>
</dbReference>
<dbReference type="SUPFAM" id="SSF54523">
    <property type="entry name" value="Pili subunits"/>
    <property type="match status" value="1"/>
</dbReference>
<dbReference type="RefSeq" id="WP_303594142.1">
    <property type="nucleotide sequence ID" value="NZ_JAUORK010000012.1"/>
</dbReference>
<evidence type="ECO:0000256" key="6">
    <source>
        <dbReference type="ARBA" id="ARBA00022692"/>
    </source>
</evidence>
<name>A0AAP4TZG9_9GAMM</name>
<keyword evidence="3" id="KW-1003">Cell membrane</keyword>
<evidence type="ECO:0000256" key="5">
    <source>
        <dbReference type="ARBA" id="ARBA00022519"/>
    </source>
</evidence>
<evidence type="ECO:0000256" key="9">
    <source>
        <dbReference type="ARBA" id="ARBA00025772"/>
    </source>
</evidence>
<evidence type="ECO:0000256" key="3">
    <source>
        <dbReference type="ARBA" id="ARBA00022475"/>
    </source>
</evidence>
<keyword evidence="6 11" id="KW-0812">Transmembrane</keyword>
<dbReference type="GO" id="GO:0015627">
    <property type="term" value="C:type II protein secretion system complex"/>
    <property type="evidence" value="ECO:0007669"/>
    <property type="project" value="InterPro"/>
</dbReference>
<organism evidence="13 14">
    <name type="scientific">Cobetia amphilecti</name>
    <dbReference type="NCBI Taxonomy" id="1055104"/>
    <lineage>
        <taxon>Bacteria</taxon>
        <taxon>Pseudomonadati</taxon>
        <taxon>Pseudomonadota</taxon>
        <taxon>Gammaproteobacteria</taxon>
        <taxon>Oceanospirillales</taxon>
        <taxon>Halomonadaceae</taxon>
        <taxon>Cobetia</taxon>
    </lineage>
</organism>
<dbReference type="GO" id="GO:0015628">
    <property type="term" value="P:protein secretion by the type II secretion system"/>
    <property type="evidence" value="ECO:0007669"/>
    <property type="project" value="InterPro"/>
</dbReference>
<evidence type="ECO:0000256" key="2">
    <source>
        <dbReference type="ARBA" id="ARBA00021549"/>
    </source>
</evidence>
<evidence type="ECO:0000256" key="4">
    <source>
        <dbReference type="ARBA" id="ARBA00022481"/>
    </source>
</evidence>
<dbReference type="Gene3D" id="3.55.40.10">
    <property type="entry name" value="minor pseudopilin epsh domain"/>
    <property type="match status" value="1"/>
</dbReference>
<feature type="transmembrane region" description="Helical" evidence="11">
    <location>
        <begin position="7"/>
        <end position="27"/>
    </location>
</feature>
<dbReference type="Proteomes" id="UP001170481">
    <property type="component" value="Unassembled WGS sequence"/>
</dbReference>
<dbReference type="GO" id="GO:0005886">
    <property type="term" value="C:plasma membrane"/>
    <property type="evidence" value="ECO:0007669"/>
    <property type="project" value="UniProtKB-SubCell"/>
</dbReference>
<dbReference type="NCBIfam" id="TIGR02532">
    <property type="entry name" value="IV_pilin_GFxxxE"/>
    <property type="match status" value="1"/>
</dbReference>
<evidence type="ECO:0000313" key="13">
    <source>
        <dbReference type="EMBL" id="MDO6672550.1"/>
    </source>
</evidence>
<dbReference type="PROSITE" id="PS00409">
    <property type="entry name" value="PROKAR_NTER_METHYL"/>
    <property type="match status" value="1"/>
</dbReference>
<keyword evidence="8 11" id="KW-0472">Membrane</keyword>
<evidence type="ECO:0000259" key="12">
    <source>
        <dbReference type="Pfam" id="PF12019"/>
    </source>
</evidence>
<evidence type="ECO:0000256" key="11">
    <source>
        <dbReference type="SAM" id="Phobius"/>
    </source>
</evidence>
<keyword evidence="5" id="KW-0997">Cell inner membrane</keyword>
<accession>A0AAP4TZG9</accession>
<protein>
    <recommendedName>
        <fullName evidence="2">Type II secretion system protein H</fullName>
    </recommendedName>
    <alternativeName>
        <fullName evidence="10">General secretion pathway protein H</fullName>
    </alternativeName>
</protein>
<evidence type="ECO:0000256" key="10">
    <source>
        <dbReference type="ARBA" id="ARBA00030775"/>
    </source>
</evidence>
<keyword evidence="4" id="KW-0488">Methylation</keyword>
<gene>
    <name evidence="13" type="ORF">Q4535_10525</name>
</gene>
<feature type="domain" description="General secretion pathway GspH" evidence="12">
    <location>
        <begin position="43"/>
        <end position="155"/>
    </location>
</feature>
<comment type="similarity">
    <text evidence="9">Belongs to the GSP H family.</text>
</comment>
<dbReference type="Pfam" id="PF07963">
    <property type="entry name" value="N_methyl"/>
    <property type="match status" value="1"/>
</dbReference>
<dbReference type="EMBL" id="JAUORK010000012">
    <property type="protein sequence ID" value="MDO6672550.1"/>
    <property type="molecule type" value="Genomic_DNA"/>
</dbReference>
<evidence type="ECO:0000256" key="1">
    <source>
        <dbReference type="ARBA" id="ARBA00004377"/>
    </source>
</evidence>
<comment type="subcellular location">
    <subcellularLocation>
        <location evidence="1">Cell inner membrane</location>
        <topology evidence="1">Single-pass membrane protein</topology>
    </subcellularLocation>
</comment>
<dbReference type="InterPro" id="IPR022346">
    <property type="entry name" value="T2SS_GspH"/>
</dbReference>
<proteinExistence type="inferred from homology"/>